<dbReference type="InterPro" id="IPR027417">
    <property type="entry name" value="P-loop_NTPase"/>
</dbReference>
<keyword evidence="7" id="KW-0347">Helicase</keyword>
<evidence type="ECO:0000256" key="2">
    <source>
        <dbReference type="ARBA" id="ARBA00009046"/>
    </source>
</evidence>
<evidence type="ECO:0000259" key="12">
    <source>
        <dbReference type="PROSITE" id="PS51643"/>
    </source>
</evidence>
<dbReference type="InterPro" id="IPR006483">
    <property type="entry name" value="CRISPR-assoc_Cas3_HD"/>
</dbReference>
<dbReference type="CDD" id="cd09641">
    <property type="entry name" value="Cas3''_I"/>
    <property type="match status" value="1"/>
</dbReference>
<dbReference type="InterPro" id="IPR054712">
    <property type="entry name" value="Cas3-like_dom"/>
</dbReference>
<dbReference type="CDD" id="cd17930">
    <property type="entry name" value="DEXHc_cas3"/>
    <property type="match status" value="1"/>
</dbReference>
<sequence>MNEAFAHRNGFDGKPHGLIPHLRDVAAEASKKANAACPQDPDFALLAAAAGWLHDLGKFRGEFQEYLFGRRRGGLETRHSVFGAAGAYLSKLPTAVVLAILGHHAGLHDLGALQGQLKDPALNPLGTSMDLVARLQRECPGGTIASQPPLREYLKRGMKGLCVEFEDELRIRMLFSCLVDADYLDTEGYMTGRTREPIPFQARVLFERLDAYVRRLSTGAEPTPVNRVRRELYDACVAASARPPGCFSLTAPTGSGKTLAAMAFALKHAEEHGLRRVIVVLPFLAIIEQNAQVYRNALTVEGDPIDLVLEHHSAVEGEEEDSVGDSGAEHETRARGRAKQATENWDAPVIVTTAVQFLESLFSRRPGRCRKLHNFAQSVVLFDEVQALPFSLLDPILSVIRDLRSHFGVSVLLGSATLPSFGASSNLPAGFRPNECRELTEDPQRTFGILRRARLELPFLQEGRWTWDYLASQLESEPRALVVVNLRKHAQDLYDCLKNQGVQGLFHLSSTMCPAHREDVLGRKEDPRPGTIYHALRQGGPCLVVSTQVVEAGVDLDFPTLFRAIGPLDAIIQAAGRCDREGLLTLLAGTPGGRVVVFEPAYDPVTPPGFYEEATNKTRLWLDKFAANPDRLFEDPKLFADYHRELIAWGVGRETAQEIQNARNAANFIEVDRLFKMIGKSGQGVVVSYGNADALLESIRRRGYLSLDDRRRLQRFVVNLYPQWITHLGGQLRPVSGSDEGLLHYEGPYDKDALGIRLGELPADQFLI</sequence>
<keyword evidence="8" id="KW-0067">ATP-binding</keyword>
<dbReference type="SUPFAM" id="SSF52540">
    <property type="entry name" value="P-loop containing nucleoside triphosphate hydrolases"/>
    <property type="match status" value="1"/>
</dbReference>
<keyword evidence="5" id="KW-0547">Nucleotide-binding</keyword>
<dbReference type="Gene3D" id="3.40.50.300">
    <property type="entry name" value="P-loop containing nucleotide triphosphate hydrolases"/>
    <property type="match status" value="2"/>
</dbReference>
<keyword evidence="9" id="KW-0051">Antiviral defense</keyword>
<dbReference type="Pfam" id="PF22590">
    <property type="entry name" value="Cas3-like_C_2"/>
    <property type="match status" value="1"/>
</dbReference>
<evidence type="ECO:0000256" key="5">
    <source>
        <dbReference type="ARBA" id="ARBA00022741"/>
    </source>
</evidence>
<dbReference type="GO" id="GO:0003724">
    <property type="term" value="F:RNA helicase activity"/>
    <property type="evidence" value="ECO:0007669"/>
    <property type="project" value="TreeGrafter"/>
</dbReference>
<dbReference type="InterPro" id="IPR014001">
    <property type="entry name" value="Helicase_ATP-bd"/>
</dbReference>
<evidence type="ECO:0000256" key="8">
    <source>
        <dbReference type="ARBA" id="ARBA00022840"/>
    </source>
</evidence>
<evidence type="ECO:0000259" key="11">
    <source>
        <dbReference type="PROSITE" id="PS51192"/>
    </source>
</evidence>
<dbReference type="SUPFAM" id="SSF109604">
    <property type="entry name" value="HD-domain/PDEase-like"/>
    <property type="match status" value="1"/>
</dbReference>
<dbReference type="PROSITE" id="PS51643">
    <property type="entry name" value="HD_CAS3"/>
    <property type="match status" value="1"/>
</dbReference>
<accession>A0AAU7CI77</accession>
<dbReference type="InterPro" id="IPR011545">
    <property type="entry name" value="DEAD/DEAH_box_helicase_dom"/>
</dbReference>
<dbReference type="SMART" id="SM00487">
    <property type="entry name" value="DEXDc"/>
    <property type="match status" value="1"/>
</dbReference>
<dbReference type="EMBL" id="CP155447">
    <property type="protein sequence ID" value="XBH04689.1"/>
    <property type="molecule type" value="Genomic_DNA"/>
</dbReference>
<evidence type="ECO:0000256" key="9">
    <source>
        <dbReference type="ARBA" id="ARBA00023118"/>
    </source>
</evidence>
<dbReference type="PROSITE" id="PS51192">
    <property type="entry name" value="HELICASE_ATP_BIND_1"/>
    <property type="match status" value="1"/>
</dbReference>
<dbReference type="NCBIfam" id="TIGR01596">
    <property type="entry name" value="cas3_HD"/>
    <property type="match status" value="1"/>
</dbReference>
<feature type="region of interest" description="Disordered" evidence="10">
    <location>
        <begin position="315"/>
        <end position="340"/>
    </location>
</feature>
<organism evidence="13">
    <name type="scientific">Singulisphaera sp. Ch08</name>
    <dbReference type="NCBI Taxonomy" id="3120278"/>
    <lineage>
        <taxon>Bacteria</taxon>
        <taxon>Pseudomonadati</taxon>
        <taxon>Planctomycetota</taxon>
        <taxon>Planctomycetia</taxon>
        <taxon>Isosphaerales</taxon>
        <taxon>Isosphaeraceae</taxon>
        <taxon>Singulisphaera</taxon>
    </lineage>
</organism>
<dbReference type="GO" id="GO:0004518">
    <property type="term" value="F:nuclease activity"/>
    <property type="evidence" value="ECO:0007669"/>
    <property type="project" value="UniProtKB-KW"/>
</dbReference>
<evidence type="ECO:0000256" key="1">
    <source>
        <dbReference type="ARBA" id="ARBA00006847"/>
    </source>
</evidence>
<dbReference type="PANTHER" id="PTHR47963">
    <property type="entry name" value="DEAD-BOX ATP-DEPENDENT RNA HELICASE 47, MITOCHONDRIAL"/>
    <property type="match status" value="1"/>
</dbReference>
<name>A0AAU7CI77_9BACT</name>
<evidence type="ECO:0000256" key="10">
    <source>
        <dbReference type="SAM" id="MobiDB-lite"/>
    </source>
</evidence>
<dbReference type="GO" id="GO:0016787">
    <property type="term" value="F:hydrolase activity"/>
    <property type="evidence" value="ECO:0007669"/>
    <property type="project" value="UniProtKB-KW"/>
</dbReference>
<dbReference type="InterPro" id="IPR038257">
    <property type="entry name" value="CRISPR-assoc_Cas3_HD_sf"/>
</dbReference>
<dbReference type="NCBIfam" id="TIGR01587">
    <property type="entry name" value="cas3_core"/>
    <property type="match status" value="1"/>
</dbReference>
<feature type="domain" description="Helicase ATP-binding" evidence="11">
    <location>
        <begin position="238"/>
        <end position="436"/>
    </location>
</feature>
<evidence type="ECO:0000256" key="7">
    <source>
        <dbReference type="ARBA" id="ARBA00022806"/>
    </source>
</evidence>
<dbReference type="GO" id="GO:0046872">
    <property type="term" value="F:metal ion binding"/>
    <property type="evidence" value="ECO:0007669"/>
    <property type="project" value="UniProtKB-KW"/>
</dbReference>
<dbReference type="InterPro" id="IPR050547">
    <property type="entry name" value="DEAD_box_RNA_helicases"/>
</dbReference>
<keyword evidence="4" id="KW-0479">Metal-binding</keyword>
<evidence type="ECO:0000256" key="4">
    <source>
        <dbReference type="ARBA" id="ARBA00022723"/>
    </source>
</evidence>
<reference evidence="13" key="1">
    <citation type="submission" date="2024-05" db="EMBL/GenBank/DDBJ databases">
        <title>Planctomycetes of the genus Singulisphaera possess chitinolytic capabilities.</title>
        <authorList>
            <person name="Ivanova A."/>
        </authorList>
    </citation>
    <scope>NUCLEOTIDE SEQUENCE</scope>
    <source>
        <strain evidence="13">Ch08T</strain>
    </source>
</reference>
<comment type="similarity">
    <text evidence="1">In the N-terminal section; belongs to the CRISPR-associated nuclease Cas3-HD family.</text>
</comment>
<dbReference type="AlphaFoldDB" id="A0AAU7CI77"/>
<dbReference type="RefSeq" id="WP_406697481.1">
    <property type="nucleotide sequence ID" value="NZ_CP155447.1"/>
</dbReference>
<dbReference type="GO" id="GO:0005524">
    <property type="term" value="F:ATP binding"/>
    <property type="evidence" value="ECO:0007669"/>
    <property type="project" value="UniProtKB-KW"/>
</dbReference>
<keyword evidence="3" id="KW-0540">Nuclease</keyword>
<dbReference type="InterPro" id="IPR006474">
    <property type="entry name" value="Helicase_Cas3_CRISPR-ass_core"/>
</dbReference>
<evidence type="ECO:0000313" key="13">
    <source>
        <dbReference type="EMBL" id="XBH04689.1"/>
    </source>
</evidence>
<dbReference type="Pfam" id="PF00270">
    <property type="entry name" value="DEAD"/>
    <property type="match status" value="1"/>
</dbReference>
<evidence type="ECO:0000256" key="3">
    <source>
        <dbReference type="ARBA" id="ARBA00022722"/>
    </source>
</evidence>
<protein>
    <submittedName>
        <fullName evidence="13">CRISPR-associated helicase Cas3</fullName>
    </submittedName>
</protein>
<dbReference type="Gene3D" id="1.10.3210.30">
    <property type="match status" value="1"/>
</dbReference>
<evidence type="ECO:0000256" key="6">
    <source>
        <dbReference type="ARBA" id="ARBA00022801"/>
    </source>
</evidence>
<proteinExistence type="inferred from homology"/>
<gene>
    <name evidence="13" type="primary">cas3</name>
    <name evidence="13" type="ORF">V5E97_01355</name>
</gene>
<dbReference type="GO" id="GO:0003723">
    <property type="term" value="F:RNA binding"/>
    <property type="evidence" value="ECO:0007669"/>
    <property type="project" value="TreeGrafter"/>
</dbReference>
<feature type="domain" description="HD Cas3-type" evidence="12">
    <location>
        <begin position="11"/>
        <end position="184"/>
    </location>
</feature>
<comment type="similarity">
    <text evidence="2">In the central section; belongs to the CRISPR-associated helicase Cas3 family.</text>
</comment>
<keyword evidence="6" id="KW-0378">Hydrolase</keyword>
<dbReference type="PANTHER" id="PTHR47963:SF9">
    <property type="entry name" value="CRISPR-ASSOCIATED ENDONUCLEASE_HELICASE CAS3"/>
    <property type="match status" value="1"/>
</dbReference>
<dbReference type="GO" id="GO:0051607">
    <property type="term" value="P:defense response to virus"/>
    <property type="evidence" value="ECO:0007669"/>
    <property type="project" value="UniProtKB-KW"/>
</dbReference>